<dbReference type="Pfam" id="PF09960">
    <property type="entry name" value="DUF2194"/>
    <property type="match status" value="1"/>
</dbReference>
<gene>
    <name evidence="1" type="ORF">SAMN05443144_109184</name>
</gene>
<dbReference type="GO" id="GO:0005975">
    <property type="term" value="P:carbohydrate metabolic process"/>
    <property type="evidence" value="ECO:0007669"/>
    <property type="project" value="InterPro"/>
</dbReference>
<sequence>MCNLFRFRCTYFIIILTLILCACIGGCSFQQLEEYLNPGTREPLALVISNKEDLSSNAIYKQISKTLDYTSIPYFNHDLSVADKPLHISPSVKLAYITTNMVEQLKNDEVELLIRFVAEGHQLIILAPVFDDRIAYLMGLKKNPSYEIDNVAEGYHFHTDIFPGYRGRSLKTLNPYQHRGIKGSEFIKEKNVLATAINDTTYPVITERKIGQGSSIFFNTIQTEEKDYRGLIFSAGLRVLEGYPYRIANASTIFLDDFPAPLYNEKLPPVDEEYDITHAEFVHNVWWPDMKALADSFDISYTALLTFNYNATVVPPFNFDEWEANKFTIGGITQNTSPWLAQDISKSRHELGFHGYNHFSLWLKDWQNEGFMEAALRAARKRWTINNLGTLPQAYVPPTNEIDSVGLASINKAFSEIKYMSSIYNGDVEDGGGREFGPDPYIPSLFNYPRVTSGFVDNEFSMLSQNSMFLYTGIWTHFIHPDDVFQVMQRAEDNYRSRNPLGLGWHSSKTHNYGLYEVFKQRLERTVRTYPGIRFQTVSQSVPIVRNWLFTQSHYHVIDSTLKISTETTKSGIRQNKEKFWFVYVSDKNRPQFERALLDSETEFAASNIWDGKLYQFLTTSDTLALPVLNTGAVSAGYEQDIVRILADYRDYTGLYGESRWVDTRFEDALSALKGNPTSESLQDTVIALAVEFDSLETAISVLEKRIIHRSNWSAQDIEQLLKFYGWRGQLDRAFSFLEQLWTTFSDHSIIMFKNMMVERYGAPSLDFQKMWAERELVLEPENELLLRHMVYLHYSNESWPERKHYIKRLIDLNPRSDTLYKFALDNSIAYDEPQNTLEWLREFPDEVSIQLQPLAASIAYLYANEGETTRALMWTNKTDQIPNITELEWLLQQKRYHDFITRSEIYMKEQPSNDSLRAYIGLKLIFEHFVEEGYDTLYPLFEQDNAQPQTKKLVYTEIGYMDFEQKKQFYNTYPSFFPDSLKANLNSTYRQNEGFEIGTSNSFATDNYENEKATLGIYAQWGDRSGATYRFTVEEGIVSSNILENNELHELHHLNYRYSQSFGGQATQLFISGGTYFDNQKTRPELSAGILFSKPSSFTSTKIQFEPVFTNRSIQLDMNQIRAEIYRDDYWFNNNGVQSTLSLSGKWYSNNVLAYEGLFRLYWKMPFSTRLSQLRPLADLSYADATEKFLFAMPYYTPDKILTKGGGMEFSYKNKLYDPGFSTGISFMAKHNIHDGTFYSGNARLSARINKYWQLSLQGALSTSNIYRYNHVGLNISHIFPKKFVE</sequence>
<dbReference type="Proteomes" id="UP000184041">
    <property type="component" value="Unassembled WGS sequence"/>
</dbReference>
<dbReference type="InterPro" id="IPR011330">
    <property type="entry name" value="Glyco_hydro/deAcase_b/a-brl"/>
</dbReference>
<dbReference type="PROSITE" id="PS51257">
    <property type="entry name" value="PROKAR_LIPOPROTEIN"/>
    <property type="match status" value="1"/>
</dbReference>
<dbReference type="STRING" id="1194090.SAMN05443144_109184"/>
<dbReference type="SUPFAM" id="SSF88713">
    <property type="entry name" value="Glycoside hydrolase/deacetylase"/>
    <property type="match status" value="1"/>
</dbReference>
<proteinExistence type="predicted"/>
<dbReference type="Gene3D" id="3.20.20.370">
    <property type="entry name" value="Glycoside hydrolase/deacetylase"/>
    <property type="match status" value="1"/>
</dbReference>
<keyword evidence="2" id="KW-1185">Reference proteome</keyword>
<evidence type="ECO:0000313" key="1">
    <source>
        <dbReference type="EMBL" id="SHF52475.1"/>
    </source>
</evidence>
<protein>
    <recommendedName>
        <fullName evidence="3">DUF2194 domain-containing protein</fullName>
    </recommendedName>
</protein>
<dbReference type="OrthoDB" id="9761886at2"/>
<evidence type="ECO:0000313" key="2">
    <source>
        <dbReference type="Proteomes" id="UP000184041"/>
    </source>
</evidence>
<evidence type="ECO:0008006" key="3">
    <source>
        <dbReference type="Google" id="ProtNLM"/>
    </source>
</evidence>
<organism evidence="1 2">
    <name type="scientific">Fodinibius roseus</name>
    <dbReference type="NCBI Taxonomy" id="1194090"/>
    <lineage>
        <taxon>Bacteria</taxon>
        <taxon>Pseudomonadati</taxon>
        <taxon>Balneolota</taxon>
        <taxon>Balneolia</taxon>
        <taxon>Balneolales</taxon>
        <taxon>Balneolaceae</taxon>
        <taxon>Fodinibius</taxon>
    </lineage>
</organism>
<reference evidence="1 2" key="1">
    <citation type="submission" date="2016-11" db="EMBL/GenBank/DDBJ databases">
        <authorList>
            <person name="Jaros S."/>
            <person name="Januszkiewicz K."/>
            <person name="Wedrychowicz H."/>
        </authorList>
    </citation>
    <scope>NUCLEOTIDE SEQUENCE [LARGE SCALE GENOMIC DNA]</scope>
    <source>
        <strain evidence="1 2">DSM 21986</strain>
    </source>
</reference>
<name>A0A1M5CCM8_9BACT</name>
<dbReference type="InterPro" id="IPR018695">
    <property type="entry name" value="DUF2194"/>
</dbReference>
<accession>A0A1M5CCM8</accession>
<dbReference type="RefSeq" id="WP_084088191.1">
    <property type="nucleotide sequence ID" value="NZ_FQUS01000009.1"/>
</dbReference>
<dbReference type="EMBL" id="FQUS01000009">
    <property type="protein sequence ID" value="SHF52475.1"/>
    <property type="molecule type" value="Genomic_DNA"/>
</dbReference>